<protein>
    <submittedName>
        <fullName evidence="5">AraC family transcriptional regulator</fullName>
    </submittedName>
</protein>
<dbReference type="Gene3D" id="2.60.120.10">
    <property type="entry name" value="Jelly Rolls"/>
    <property type="match status" value="1"/>
</dbReference>
<dbReference type="GO" id="GO:0043565">
    <property type="term" value="F:sequence-specific DNA binding"/>
    <property type="evidence" value="ECO:0007669"/>
    <property type="project" value="InterPro"/>
</dbReference>
<accession>A0A9E2KBZ6</accession>
<dbReference type="GO" id="GO:0003700">
    <property type="term" value="F:DNA-binding transcription factor activity"/>
    <property type="evidence" value="ECO:0007669"/>
    <property type="project" value="InterPro"/>
</dbReference>
<sequence>MKKELRTTFNTRQYMLSKDFEIYYYSDINMKNIVHHSHTYYEFYFFIGGSVSMNIDGTNYPLTAGDIIIIPPNIGHHVNILDSSIPYQRFVLWITEQYFMELTKQFAEYGYLMQPIHMSQKYIHHCDVITFNELQSKVFQLIDEIHSERFARMAKISLCLNDLILYLNRTIYEMEHPHTLKEEQSLYQSLITYIEGHLDEDLSLDHLAHIFFVSKYHISHVFKKNIGLSVYQYILKKRLSMCHDAIITNTKISEAYLQSGFKDYSNFYRAFKKEYGLSPSEYQKLYAHKLSTYLDH</sequence>
<dbReference type="AlphaFoldDB" id="A0A9E2KBZ6"/>
<dbReference type="PANTHER" id="PTHR43280">
    <property type="entry name" value="ARAC-FAMILY TRANSCRIPTIONAL REGULATOR"/>
    <property type="match status" value="1"/>
</dbReference>
<evidence type="ECO:0000313" key="6">
    <source>
        <dbReference type="Proteomes" id="UP000824229"/>
    </source>
</evidence>
<dbReference type="PANTHER" id="PTHR43280:SF34">
    <property type="entry name" value="ARAC-FAMILY TRANSCRIPTIONAL REGULATOR"/>
    <property type="match status" value="1"/>
</dbReference>
<dbReference type="InterPro" id="IPR014710">
    <property type="entry name" value="RmlC-like_jellyroll"/>
</dbReference>
<keyword evidence="3" id="KW-0804">Transcription</keyword>
<evidence type="ECO:0000313" key="5">
    <source>
        <dbReference type="EMBL" id="MBU3804014.1"/>
    </source>
</evidence>
<dbReference type="InterPro" id="IPR009057">
    <property type="entry name" value="Homeodomain-like_sf"/>
</dbReference>
<dbReference type="Gene3D" id="1.10.10.60">
    <property type="entry name" value="Homeodomain-like"/>
    <property type="match status" value="2"/>
</dbReference>
<dbReference type="Pfam" id="PF12833">
    <property type="entry name" value="HTH_18"/>
    <property type="match status" value="1"/>
</dbReference>
<dbReference type="InterPro" id="IPR037923">
    <property type="entry name" value="HTH-like"/>
</dbReference>
<keyword evidence="2" id="KW-0238">DNA-binding</keyword>
<proteinExistence type="predicted"/>
<dbReference type="EMBL" id="JAHLFQ010000098">
    <property type="protein sequence ID" value="MBU3804014.1"/>
    <property type="molecule type" value="Genomic_DNA"/>
</dbReference>
<reference evidence="5" key="2">
    <citation type="submission" date="2021-04" db="EMBL/GenBank/DDBJ databases">
        <authorList>
            <person name="Gilroy R."/>
        </authorList>
    </citation>
    <scope>NUCLEOTIDE SEQUENCE</scope>
    <source>
        <strain evidence="5">B5-657</strain>
    </source>
</reference>
<comment type="caution">
    <text evidence="5">The sequence shown here is derived from an EMBL/GenBank/DDBJ whole genome shotgun (WGS) entry which is preliminary data.</text>
</comment>
<organism evidence="5 6">
    <name type="scientific">Candidatus Cellulosilyticum pullistercoris</name>
    <dbReference type="NCBI Taxonomy" id="2838521"/>
    <lineage>
        <taxon>Bacteria</taxon>
        <taxon>Bacillati</taxon>
        <taxon>Bacillota</taxon>
        <taxon>Clostridia</taxon>
        <taxon>Lachnospirales</taxon>
        <taxon>Cellulosilyticaceae</taxon>
        <taxon>Cellulosilyticum</taxon>
    </lineage>
</organism>
<dbReference type="SUPFAM" id="SSF51215">
    <property type="entry name" value="Regulatory protein AraC"/>
    <property type="match status" value="1"/>
</dbReference>
<evidence type="ECO:0000256" key="1">
    <source>
        <dbReference type="ARBA" id="ARBA00023015"/>
    </source>
</evidence>
<keyword evidence="1" id="KW-0805">Transcription regulation</keyword>
<name>A0A9E2KBZ6_9FIRM</name>
<dbReference type="InterPro" id="IPR013096">
    <property type="entry name" value="Cupin_2"/>
</dbReference>
<dbReference type="InterPro" id="IPR020449">
    <property type="entry name" value="Tscrpt_reg_AraC-type_HTH"/>
</dbReference>
<evidence type="ECO:0000256" key="3">
    <source>
        <dbReference type="ARBA" id="ARBA00023163"/>
    </source>
</evidence>
<dbReference type="InterPro" id="IPR018060">
    <property type="entry name" value="HTH_AraC"/>
</dbReference>
<reference evidence="5" key="1">
    <citation type="journal article" date="2021" name="PeerJ">
        <title>Extensive microbial diversity within the chicken gut microbiome revealed by metagenomics and culture.</title>
        <authorList>
            <person name="Gilroy R."/>
            <person name="Ravi A."/>
            <person name="Getino M."/>
            <person name="Pursley I."/>
            <person name="Horton D.L."/>
            <person name="Alikhan N.F."/>
            <person name="Baker D."/>
            <person name="Gharbi K."/>
            <person name="Hall N."/>
            <person name="Watson M."/>
            <person name="Adriaenssens E.M."/>
            <person name="Foster-Nyarko E."/>
            <person name="Jarju S."/>
            <person name="Secka A."/>
            <person name="Antonio M."/>
            <person name="Oren A."/>
            <person name="Chaudhuri R.R."/>
            <person name="La Ragione R."/>
            <person name="Hildebrand F."/>
            <person name="Pallen M.J."/>
        </authorList>
    </citation>
    <scope>NUCLEOTIDE SEQUENCE</scope>
    <source>
        <strain evidence="5">B5-657</strain>
    </source>
</reference>
<evidence type="ECO:0000259" key="4">
    <source>
        <dbReference type="PROSITE" id="PS01124"/>
    </source>
</evidence>
<dbReference type="SMART" id="SM00342">
    <property type="entry name" value="HTH_ARAC"/>
    <property type="match status" value="1"/>
</dbReference>
<dbReference type="Proteomes" id="UP000824229">
    <property type="component" value="Unassembled WGS sequence"/>
</dbReference>
<dbReference type="PRINTS" id="PR00032">
    <property type="entry name" value="HTHARAC"/>
</dbReference>
<dbReference type="PROSITE" id="PS01124">
    <property type="entry name" value="HTH_ARAC_FAMILY_2"/>
    <property type="match status" value="1"/>
</dbReference>
<feature type="domain" description="HTH araC/xylS-type" evidence="4">
    <location>
        <begin position="188"/>
        <end position="285"/>
    </location>
</feature>
<evidence type="ECO:0000256" key="2">
    <source>
        <dbReference type="ARBA" id="ARBA00023125"/>
    </source>
</evidence>
<dbReference type="SUPFAM" id="SSF46689">
    <property type="entry name" value="Homeodomain-like"/>
    <property type="match status" value="2"/>
</dbReference>
<dbReference type="Pfam" id="PF07883">
    <property type="entry name" value="Cupin_2"/>
    <property type="match status" value="1"/>
</dbReference>
<gene>
    <name evidence="5" type="ORF">H9872_04565</name>
</gene>